<sequence>MSGFDSVKYVKGWTNTTDFDPDAAHYFVNLSDKHLYNFEILNSLTLLENYENLLTFMELQTQKVLASDDEEKELLVPPFDIWIILLTIGTATNVSKDQVLKESDVYNQSRASLNKRAIKLLNIYSRILIDFDTNKYSQYDLELLRCQIFIVLDAILPRTDGRTVGSSMSRTLRVKIHSPAYGELQNPYSSYKDCLQQLDSILGNKIIHKRLTQPGEMANLLLFTFSNSLSKQQDNKVQFLSVYESWMSIFPFLFEMILLRQNYYIENESCRDRSQIAPALFVQKLIESPIARYFRVINSTQFVQRFIEYIFVDCPDHKSQTHFVNEINDPKSFNISSTYMDRIFYPPDYAINCSMRLRRQFTFLAFHLLSVVPNGCNLISPRMEINKFINEMALELYSLQEITHFESFLMSDNLERDVIFIPLLLETVFKSILEQSRELFNVEGHSKHRNLANHNYKESLKSKFYQPNFINTISNFTEAVSEYEIALDHLHMKQDRNSKVAKQEEYEIKLKGFICVLIMYNFCCFVNVNQTDIFSCRASEHFSASVKDIITHFEEEIIKLDLEKKNLGGTKQILSILCHINDF</sequence>
<organism evidence="1 2">
    <name type="scientific">Maudiozyma exigua</name>
    <name type="common">Yeast</name>
    <name type="synonym">Kazachstania exigua</name>
    <dbReference type="NCBI Taxonomy" id="34358"/>
    <lineage>
        <taxon>Eukaryota</taxon>
        <taxon>Fungi</taxon>
        <taxon>Dikarya</taxon>
        <taxon>Ascomycota</taxon>
        <taxon>Saccharomycotina</taxon>
        <taxon>Saccharomycetes</taxon>
        <taxon>Saccharomycetales</taxon>
        <taxon>Saccharomycetaceae</taxon>
        <taxon>Maudiozyma</taxon>
    </lineage>
</organism>
<evidence type="ECO:0000313" key="2">
    <source>
        <dbReference type="Proteomes" id="UP000750334"/>
    </source>
</evidence>
<dbReference type="Proteomes" id="UP000750334">
    <property type="component" value="Unassembled WGS sequence"/>
</dbReference>
<dbReference type="Pfam" id="PF08691">
    <property type="entry name" value="Nse5"/>
    <property type="match status" value="1"/>
</dbReference>
<keyword evidence="2" id="KW-1185">Reference proteome</keyword>
<dbReference type="InterPro" id="IPR014803">
    <property type="entry name" value="DNA_repair_Nse5/Nse6"/>
</dbReference>
<comment type="caution">
    <text evidence="1">The sequence shown here is derived from an EMBL/GenBank/DDBJ whole genome shotgun (WGS) entry which is preliminary data.</text>
</comment>
<name>A0A9P6WA89_MAUEX</name>
<gene>
    <name evidence="1" type="ORF">C6P45_004842</name>
</gene>
<proteinExistence type="predicted"/>
<dbReference type="EMBL" id="PUHR01000072">
    <property type="protein sequence ID" value="KAG0668282.1"/>
    <property type="molecule type" value="Genomic_DNA"/>
</dbReference>
<reference evidence="1 2" key="1">
    <citation type="submission" date="2020-11" db="EMBL/GenBank/DDBJ databases">
        <title>Kefir isolates.</title>
        <authorList>
            <person name="Marcisauskas S."/>
            <person name="Kim Y."/>
            <person name="Blasche S."/>
        </authorList>
    </citation>
    <scope>NUCLEOTIDE SEQUENCE [LARGE SCALE GENOMIC DNA]</scope>
    <source>
        <strain evidence="1 2">OG2</strain>
    </source>
</reference>
<dbReference type="OrthoDB" id="4050598at2759"/>
<accession>A0A9P6WA89</accession>
<dbReference type="AlphaFoldDB" id="A0A9P6WA89"/>
<evidence type="ECO:0000313" key="1">
    <source>
        <dbReference type="EMBL" id="KAG0668282.1"/>
    </source>
</evidence>
<protein>
    <submittedName>
        <fullName evidence="1">Uncharacterized protein</fullName>
    </submittedName>
</protein>